<keyword evidence="6" id="KW-0067">ATP-binding</keyword>
<dbReference type="GO" id="GO:0009229">
    <property type="term" value="P:thiamine diphosphate biosynthetic process"/>
    <property type="evidence" value="ECO:0007669"/>
    <property type="project" value="UniProtKB-UniPathway"/>
</dbReference>
<keyword evidence="5 8" id="KW-0418">Kinase</keyword>
<dbReference type="Pfam" id="PF08543">
    <property type="entry name" value="Phos_pyr_kin"/>
    <property type="match status" value="1"/>
</dbReference>
<dbReference type="UniPathway" id="UPA00060">
    <property type="reaction ID" value="UER00138"/>
</dbReference>
<evidence type="ECO:0000256" key="1">
    <source>
        <dbReference type="ARBA" id="ARBA00004948"/>
    </source>
</evidence>
<protein>
    <recommendedName>
        <fullName evidence="2">hydroxymethylpyrimidine kinase</fullName>
        <ecNumber evidence="2">2.7.1.49</ecNumber>
    </recommendedName>
</protein>
<evidence type="ECO:0000313" key="8">
    <source>
        <dbReference type="EMBL" id="AWI79739.1"/>
    </source>
</evidence>
<dbReference type="InterPro" id="IPR013749">
    <property type="entry name" value="PM/HMP-P_kinase-1"/>
</dbReference>
<dbReference type="EC" id="2.7.1.49" evidence="2"/>
<dbReference type="InterPro" id="IPR029056">
    <property type="entry name" value="Ribokinase-like"/>
</dbReference>
<keyword evidence="4" id="KW-0547">Nucleotide-binding</keyword>
<dbReference type="SUPFAM" id="SSF53613">
    <property type="entry name" value="Ribokinase-like"/>
    <property type="match status" value="1"/>
</dbReference>
<evidence type="ECO:0000256" key="4">
    <source>
        <dbReference type="ARBA" id="ARBA00022741"/>
    </source>
</evidence>
<dbReference type="EMBL" id="CP022188">
    <property type="protein sequence ID" value="AWI79739.1"/>
    <property type="molecule type" value="Genomic_DNA"/>
</dbReference>
<dbReference type="PANTHER" id="PTHR20858:SF17">
    <property type="entry name" value="HYDROXYMETHYLPYRIMIDINE_PHOSPHOMETHYLPYRIMIDINE KINASE THI20-RELATED"/>
    <property type="match status" value="1"/>
</dbReference>
<dbReference type="PANTHER" id="PTHR20858">
    <property type="entry name" value="PHOSPHOMETHYLPYRIMIDINE KINASE"/>
    <property type="match status" value="1"/>
</dbReference>
<organism evidence="8 9">
    <name type="scientific">Parazoarcus communis</name>
    <dbReference type="NCBI Taxonomy" id="41977"/>
    <lineage>
        <taxon>Bacteria</taxon>
        <taxon>Pseudomonadati</taxon>
        <taxon>Pseudomonadota</taxon>
        <taxon>Betaproteobacteria</taxon>
        <taxon>Rhodocyclales</taxon>
        <taxon>Zoogloeaceae</taxon>
        <taxon>Parazoarcus</taxon>
    </lineage>
</organism>
<evidence type="ECO:0000259" key="7">
    <source>
        <dbReference type="Pfam" id="PF08543"/>
    </source>
</evidence>
<dbReference type="RefSeq" id="WP_108972811.1">
    <property type="nucleotide sequence ID" value="NZ_CP022188.1"/>
</dbReference>
<dbReference type="Proteomes" id="UP000244902">
    <property type="component" value="Chromosome"/>
</dbReference>
<dbReference type="AlphaFoldDB" id="A0A2U8H179"/>
<evidence type="ECO:0000256" key="3">
    <source>
        <dbReference type="ARBA" id="ARBA00022679"/>
    </source>
</evidence>
<reference evidence="8 9" key="1">
    <citation type="submission" date="2017-06" db="EMBL/GenBank/DDBJ databases">
        <title>Azoarcus sp. TSNA42 complete genome sequence.</title>
        <authorList>
            <person name="Woo J.-H."/>
            <person name="Kim H.-S."/>
        </authorList>
    </citation>
    <scope>NUCLEOTIDE SEQUENCE [LARGE SCALE GENOMIC DNA]</scope>
    <source>
        <strain evidence="8 9">TSNA42</strain>
    </source>
</reference>
<gene>
    <name evidence="8" type="primary">thiD</name>
    <name evidence="8" type="ORF">CEW87_10370</name>
</gene>
<dbReference type="GO" id="GO:0008902">
    <property type="term" value="F:hydroxymethylpyrimidine kinase activity"/>
    <property type="evidence" value="ECO:0007669"/>
    <property type="project" value="UniProtKB-EC"/>
</dbReference>
<feature type="domain" description="Pyridoxamine kinase/Phosphomethylpyrimidine kinase" evidence="7">
    <location>
        <begin position="21"/>
        <end position="276"/>
    </location>
</feature>
<evidence type="ECO:0000256" key="2">
    <source>
        <dbReference type="ARBA" id="ARBA00012135"/>
    </source>
</evidence>
<comment type="pathway">
    <text evidence="1">Cofactor biosynthesis; thiamine diphosphate biosynthesis.</text>
</comment>
<dbReference type="GO" id="GO:0005524">
    <property type="term" value="F:ATP binding"/>
    <property type="evidence" value="ECO:0007669"/>
    <property type="project" value="UniProtKB-KW"/>
</dbReference>
<proteinExistence type="predicted"/>
<evidence type="ECO:0000313" key="9">
    <source>
        <dbReference type="Proteomes" id="UP000244902"/>
    </source>
</evidence>
<keyword evidence="3" id="KW-0808">Transferase</keyword>
<evidence type="ECO:0000256" key="6">
    <source>
        <dbReference type="ARBA" id="ARBA00022840"/>
    </source>
</evidence>
<dbReference type="NCBIfam" id="TIGR00097">
    <property type="entry name" value="HMP-P_kinase"/>
    <property type="match status" value="1"/>
</dbReference>
<evidence type="ECO:0000256" key="5">
    <source>
        <dbReference type="ARBA" id="ARBA00022777"/>
    </source>
</evidence>
<dbReference type="GO" id="GO:0008972">
    <property type="term" value="F:phosphomethylpyrimidine kinase activity"/>
    <property type="evidence" value="ECO:0007669"/>
    <property type="project" value="InterPro"/>
</dbReference>
<dbReference type="InterPro" id="IPR004399">
    <property type="entry name" value="HMP/HMP-P_kinase_dom"/>
</dbReference>
<dbReference type="FunFam" id="3.40.1190.20:FF:000003">
    <property type="entry name" value="Phosphomethylpyrimidine kinase ThiD"/>
    <property type="match status" value="1"/>
</dbReference>
<dbReference type="Gene3D" id="3.40.1190.20">
    <property type="match status" value="1"/>
</dbReference>
<dbReference type="GO" id="GO:0005829">
    <property type="term" value="C:cytosol"/>
    <property type="evidence" value="ECO:0007669"/>
    <property type="project" value="TreeGrafter"/>
</dbReference>
<sequence length="287" mass="30414">MKSSPVRSSSIPNVVSIAGVDPSGGAGVFADLKTFSALGAYGCGVVAALTAQNTQAVTGVHVPPTDFLRLQIDTLFSDVSLHATKIGMLGSAEVTATVADRLGHWHAANVVLDPVMVAKSGDSLLAKSAINMMRDALFPQAFMITPNLPEAGVLLEQRAPESVKEMYRAAERLRELLPLSSERWVMLKGGHLPGNDLVDLLFDGDRMIELPAPRIETKNTHGTGCTLSSAIAALLPRHTGGFRPVEAAVRQARQWLLGAIAHSGELAVGHGHGPVHHFHAMWPRPGA</sequence>
<accession>A0A2U8H179</accession>
<dbReference type="GO" id="GO:0009228">
    <property type="term" value="P:thiamine biosynthetic process"/>
    <property type="evidence" value="ECO:0007669"/>
    <property type="project" value="InterPro"/>
</dbReference>
<dbReference type="CDD" id="cd01169">
    <property type="entry name" value="HMPP_kinase"/>
    <property type="match status" value="1"/>
</dbReference>
<name>A0A2U8H179_9RHOO</name>
<dbReference type="OrthoDB" id="9810880at2"/>